<dbReference type="SMART" id="SM00382">
    <property type="entry name" value="AAA"/>
    <property type="match status" value="1"/>
</dbReference>
<evidence type="ECO:0000256" key="1">
    <source>
        <dbReference type="ARBA" id="ARBA00004202"/>
    </source>
</evidence>
<reference evidence="9 10" key="1">
    <citation type="submission" date="2021-01" db="EMBL/GenBank/DDBJ databases">
        <title>Genome public.</title>
        <authorList>
            <person name="Liu C."/>
            <person name="Sun Q."/>
        </authorList>
    </citation>
    <scope>NUCLEOTIDE SEQUENCE [LARGE SCALE GENOMIC DNA]</scope>
    <source>
        <strain evidence="9 10">JC656</strain>
    </source>
</reference>
<dbReference type="Proteomes" id="UP000639051">
    <property type="component" value="Unassembled WGS sequence"/>
</dbReference>
<dbReference type="SUPFAM" id="SSF52540">
    <property type="entry name" value="P-loop containing nucleoside triphosphate hydrolases"/>
    <property type="match status" value="1"/>
</dbReference>
<keyword evidence="3" id="KW-0813">Transport</keyword>
<dbReference type="InterPro" id="IPR017871">
    <property type="entry name" value="ABC_transporter-like_CS"/>
</dbReference>
<comment type="caution">
    <text evidence="9">The sequence shown here is derived from an EMBL/GenBank/DDBJ whole genome shotgun (WGS) entry which is preliminary data.</text>
</comment>
<comment type="similarity">
    <text evidence="2">Belongs to the ABC transporter superfamily.</text>
</comment>
<keyword evidence="10" id="KW-1185">Reference proteome</keyword>
<dbReference type="GO" id="GO:0005524">
    <property type="term" value="F:ATP binding"/>
    <property type="evidence" value="ECO:0007669"/>
    <property type="project" value="UniProtKB-KW"/>
</dbReference>
<dbReference type="RefSeq" id="WP_189694972.1">
    <property type="nucleotide sequence ID" value="NZ_BNCM01000015.1"/>
</dbReference>
<evidence type="ECO:0000256" key="5">
    <source>
        <dbReference type="ARBA" id="ARBA00022840"/>
    </source>
</evidence>
<name>A0ABS1JYD7_9MICC</name>
<dbReference type="InterPro" id="IPR003439">
    <property type="entry name" value="ABC_transporter-like_ATP-bd"/>
</dbReference>
<evidence type="ECO:0000256" key="6">
    <source>
        <dbReference type="ARBA" id="ARBA00023251"/>
    </source>
</evidence>
<feature type="region of interest" description="Disordered" evidence="7">
    <location>
        <begin position="301"/>
        <end position="341"/>
    </location>
</feature>
<organism evidence="9 10">
    <name type="scientific">Sinomonas cellulolyticus</name>
    <dbReference type="NCBI Taxonomy" id="2801916"/>
    <lineage>
        <taxon>Bacteria</taxon>
        <taxon>Bacillati</taxon>
        <taxon>Actinomycetota</taxon>
        <taxon>Actinomycetes</taxon>
        <taxon>Micrococcales</taxon>
        <taxon>Micrococcaceae</taxon>
        <taxon>Sinomonas</taxon>
    </lineage>
</organism>
<keyword evidence="6" id="KW-0046">Antibiotic resistance</keyword>
<dbReference type="Pfam" id="PF00005">
    <property type="entry name" value="ABC_tran"/>
    <property type="match status" value="1"/>
</dbReference>
<evidence type="ECO:0000313" key="9">
    <source>
        <dbReference type="EMBL" id="MBL0704208.1"/>
    </source>
</evidence>
<proteinExistence type="inferred from homology"/>
<evidence type="ECO:0000313" key="10">
    <source>
        <dbReference type="Proteomes" id="UP000639051"/>
    </source>
</evidence>
<dbReference type="CDD" id="cd03230">
    <property type="entry name" value="ABC_DR_subfamily_A"/>
    <property type="match status" value="1"/>
</dbReference>
<dbReference type="InterPro" id="IPR050763">
    <property type="entry name" value="ABC_transporter_ATP-binding"/>
</dbReference>
<dbReference type="PANTHER" id="PTHR42711:SF5">
    <property type="entry name" value="ABC TRANSPORTER ATP-BINDING PROTEIN NATA"/>
    <property type="match status" value="1"/>
</dbReference>
<evidence type="ECO:0000256" key="3">
    <source>
        <dbReference type="ARBA" id="ARBA00022448"/>
    </source>
</evidence>
<dbReference type="PROSITE" id="PS50893">
    <property type="entry name" value="ABC_TRANSPORTER_2"/>
    <property type="match status" value="1"/>
</dbReference>
<dbReference type="PANTHER" id="PTHR42711">
    <property type="entry name" value="ABC TRANSPORTER ATP-BINDING PROTEIN"/>
    <property type="match status" value="1"/>
</dbReference>
<feature type="domain" description="ABC transporter" evidence="8">
    <location>
        <begin position="5"/>
        <end position="235"/>
    </location>
</feature>
<accession>A0ABS1JYD7</accession>
<dbReference type="Gene3D" id="3.40.50.300">
    <property type="entry name" value="P-loop containing nucleotide triphosphate hydrolases"/>
    <property type="match status" value="1"/>
</dbReference>
<evidence type="ECO:0000256" key="2">
    <source>
        <dbReference type="ARBA" id="ARBA00005417"/>
    </source>
</evidence>
<dbReference type="PROSITE" id="PS00211">
    <property type="entry name" value="ABC_TRANSPORTER_1"/>
    <property type="match status" value="1"/>
</dbReference>
<gene>
    <name evidence="9" type="ORF">JJE72_01645</name>
</gene>
<keyword evidence="5 9" id="KW-0067">ATP-binding</keyword>
<sequence length="341" mass="36747">MTTVIQTVDLHKHFGRVHALDGLTLEVAQGEVHGFLGPNGAGKSTTLRILLGLARATSGTVTVLDRDPWGDAVELHRRVASIPGDVSIWPNLSGGEAIDLISRLRGGTTDHSRYKARKKELCELFDFDPTKKGRAYSKGNRQKVALIAAFATPAELYLFDEPTSGLDPLMEAVFTREVRRLSENGATVLLSSHILSEVERLADRVSIIRSGRIVDGGTLDSLRHLTRTEISFAADHVDTAALAARTEVHDLTVAEGRVKFGADSDRVHEVLPLLGALGVKGLLVSPASLEELFLRHYGDTVPAEERGNGGVEGTDDGGRRHRRHRSPEEVPAQAGTTSAGA</sequence>
<evidence type="ECO:0000256" key="4">
    <source>
        <dbReference type="ARBA" id="ARBA00022741"/>
    </source>
</evidence>
<protein>
    <submittedName>
        <fullName evidence="9">ABC transporter ATP-binding protein</fullName>
    </submittedName>
</protein>
<evidence type="ECO:0000256" key="7">
    <source>
        <dbReference type="SAM" id="MobiDB-lite"/>
    </source>
</evidence>
<dbReference type="InterPro" id="IPR027417">
    <property type="entry name" value="P-loop_NTPase"/>
</dbReference>
<dbReference type="InterPro" id="IPR003593">
    <property type="entry name" value="AAA+_ATPase"/>
</dbReference>
<comment type="subcellular location">
    <subcellularLocation>
        <location evidence="1">Cell membrane</location>
        <topology evidence="1">Peripheral membrane protein</topology>
    </subcellularLocation>
</comment>
<evidence type="ECO:0000259" key="8">
    <source>
        <dbReference type="PROSITE" id="PS50893"/>
    </source>
</evidence>
<keyword evidence="4" id="KW-0547">Nucleotide-binding</keyword>
<dbReference type="EMBL" id="JAERRC010000006">
    <property type="protein sequence ID" value="MBL0704208.1"/>
    <property type="molecule type" value="Genomic_DNA"/>
</dbReference>